<evidence type="ECO:0000313" key="2">
    <source>
        <dbReference type="EMBL" id="ACB18547.1"/>
    </source>
</evidence>
<reference evidence="2 3" key="1">
    <citation type="journal article" date="2008" name="J. Bacteriol.">
        <title>Insights into the environmental resistance gene pool from the genome sequence of the multidrug-resistant environmental isolate Escherichia coli SMS-3-5.</title>
        <authorList>
            <person name="Fricke W.F."/>
            <person name="Wright M.S."/>
            <person name="Lindell A.H."/>
            <person name="Harkins D.M."/>
            <person name="Baker-Austin C."/>
            <person name="Ravel J."/>
            <person name="Stepanauskas R."/>
        </authorList>
    </citation>
    <scope>NUCLEOTIDE SEQUENCE [LARGE SCALE GENOMIC DNA]</scope>
    <source>
        <strain evidence="3">SMS-3-5 / SECEC</strain>
    </source>
</reference>
<dbReference type="InterPro" id="IPR025948">
    <property type="entry name" value="HTH-like_dom"/>
</dbReference>
<feature type="domain" description="HTH-like" evidence="1">
    <location>
        <begin position="4"/>
        <end position="51"/>
    </location>
</feature>
<dbReference type="EMBL" id="CP000970">
    <property type="protein sequence ID" value="ACB18547.1"/>
    <property type="molecule type" value="Genomic_DNA"/>
</dbReference>
<dbReference type="KEGG" id="ecm:EcSMS35_4773"/>
<sequence>MLADIFNSNYQCYGYRRLHAMLRYEGLRLSEKVVRRLMVKEQLVVNWNHRRHYSPYCGEIGPAPDNFIARDFKAEQPNQKWLKTEPPRKSWRLNSLRKR</sequence>
<organism evidence="2 3">
    <name type="scientific">Escherichia coli (strain SMS-3-5 / SECEC)</name>
    <dbReference type="NCBI Taxonomy" id="439855"/>
    <lineage>
        <taxon>Bacteria</taxon>
        <taxon>Pseudomonadati</taxon>
        <taxon>Pseudomonadota</taxon>
        <taxon>Gammaproteobacteria</taxon>
        <taxon>Enterobacterales</taxon>
        <taxon>Enterobacteriaceae</taxon>
        <taxon>Escherichia</taxon>
    </lineage>
</organism>
<accession>B1LRH4</accession>
<evidence type="ECO:0000313" key="3">
    <source>
        <dbReference type="Proteomes" id="UP000007011"/>
    </source>
</evidence>
<dbReference type="Proteomes" id="UP000007011">
    <property type="component" value="Chromosome"/>
</dbReference>
<proteinExistence type="predicted"/>
<name>B1LRH4_ECOSM</name>
<gene>
    <name evidence="2" type="ordered locus">EcSMS35_4773</name>
</gene>
<dbReference type="AlphaFoldDB" id="B1LRH4"/>
<dbReference type="HOGENOM" id="CLU_027402_21_10_6"/>
<protein>
    <recommendedName>
        <fullName evidence="1">HTH-like domain-containing protein</fullName>
    </recommendedName>
</protein>
<dbReference type="Pfam" id="PF13276">
    <property type="entry name" value="HTH_21"/>
    <property type="match status" value="1"/>
</dbReference>
<evidence type="ECO:0000259" key="1">
    <source>
        <dbReference type="Pfam" id="PF13276"/>
    </source>
</evidence>